<dbReference type="PANTHER" id="PTHR43441">
    <property type="entry name" value="RIBOSOMAL-PROTEIN-SERINE ACETYLTRANSFERASE"/>
    <property type="match status" value="1"/>
</dbReference>
<evidence type="ECO:0000259" key="1">
    <source>
        <dbReference type="PROSITE" id="PS51186"/>
    </source>
</evidence>
<protein>
    <submittedName>
        <fullName evidence="2">Putative ribosomal N-acetyltransferase YdaF</fullName>
        <ecNumber evidence="2">2.3.1.-</ecNumber>
    </submittedName>
</protein>
<dbReference type="Pfam" id="PF13302">
    <property type="entry name" value="Acetyltransf_3"/>
    <property type="match status" value="1"/>
</dbReference>
<dbReference type="InterPro" id="IPR051908">
    <property type="entry name" value="Ribosomal_N-acetyltransferase"/>
</dbReference>
<feature type="domain" description="N-acetyltransferase" evidence="1">
    <location>
        <begin position="37"/>
        <end position="198"/>
    </location>
</feature>
<dbReference type="GO" id="GO:1990189">
    <property type="term" value="F:protein N-terminal-serine acetyltransferase activity"/>
    <property type="evidence" value="ECO:0007669"/>
    <property type="project" value="TreeGrafter"/>
</dbReference>
<keyword evidence="3" id="KW-1185">Reference proteome</keyword>
<proteinExistence type="predicted"/>
<dbReference type="EC" id="2.3.1.-" evidence="2"/>
<dbReference type="InterPro" id="IPR016181">
    <property type="entry name" value="Acyl_CoA_acyltransferase"/>
</dbReference>
<name>A0A221VXH7_9PSEU</name>
<dbReference type="AlphaFoldDB" id="A0A221VXH7"/>
<keyword evidence="2" id="KW-0808">Transferase</keyword>
<dbReference type="SUPFAM" id="SSF55729">
    <property type="entry name" value="Acyl-CoA N-acyltransferases (Nat)"/>
    <property type="match status" value="1"/>
</dbReference>
<accession>A0A221VXH7</accession>
<evidence type="ECO:0000313" key="2">
    <source>
        <dbReference type="EMBL" id="ASO17961.1"/>
    </source>
</evidence>
<keyword evidence="2" id="KW-0012">Acyltransferase</keyword>
<dbReference type="Gene3D" id="3.40.630.30">
    <property type="match status" value="1"/>
</dbReference>
<dbReference type="InterPro" id="IPR000182">
    <property type="entry name" value="GNAT_dom"/>
</dbReference>
<dbReference type="EMBL" id="CP022521">
    <property type="protein sequence ID" value="ASO17961.1"/>
    <property type="molecule type" value="Genomic_DNA"/>
</dbReference>
<dbReference type="CDD" id="cd04301">
    <property type="entry name" value="NAT_SF"/>
    <property type="match status" value="1"/>
</dbReference>
<dbReference type="Proteomes" id="UP000204221">
    <property type="component" value="Chromosome"/>
</dbReference>
<sequence>MGNGRNPGTTRSGTSRTRVRTRTVNLRDLPVRHDERTLLRAWQIGDLPTIIEAAGDPYIPLITSIPPDCSSAEGAAWLHRQWNQAAEGRGLPLAIVDRTVGEAVGMVTLNSIDWTHRRAAVGYWLLPRHRGCGLATSAVRLVVDLARDLDLLRVEALVEVDNQESQAVCRATGFTEEGTLRSYLRIGERHRDMVMFAKVLTGV</sequence>
<dbReference type="GO" id="GO:0008999">
    <property type="term" value="F:protein-N-terminal-alanine acetyltransferase activity"/>
    <property type="evidence" value="ECO:0007669"/>
    <property type="project" value="TreeGrafter"/>
</dbReference>
<organism evidence="2 3">
    <name type="scientific">Actinoalloteichus hoggarensis</name>
    <dbReference type="NCBI Taxonomy" id="1470176"/>
    <lineage>
        <taxon>Bacteria</taxon>
        <taxon>Bacillati</taxon>
        <taxon>Actinomycetota</taxon>
        <taxon>Actinomycetes</taxon>
        <taxon>Pseudonocardiales</taxon>
        <taxon>Pseudonocardiaceae</taxon>
        <taxon>Actinoalloteichus</taxon>
    </lineage>
</organism>
<evidence type="ECO:0000313" key="3">
    <source>
        <dbReference type="Proteomes" id="UP000204221"/>
    </source>
</evidence>
<reference evidence="2 3" key="1">
    <citation type="submission" date="2017-07" db="EMBL/GenBank/DDBJ databases">
        <title>Complete genome sequence of Actinoalloteichus hoggarensis DSM 45943, type strain of Actinoalloteichus hoggarensis.</title>
        <authorList>
            <person name="Ruckert C."/>
            <person name="Nouioui I."/>
            <person name="Willmese J."/>
            <person name="van Wezel G."/>
            <person name="Klenk H.-P."/>
            <person name="Kalinowski J."/>
            <person name="Zotchev S.B."/>
        </authorList>
    </citation>
    <scope>NUCLEOTIDE SEQUENCE [LARGE SCALE GENOMIC DNA]</scope>
    <source>
        <strain evidence="2 3">DSM 45943</strain>
    </source>
</reference>
<dbReference type="PROSITE" id="PS51186">
    <property type="entry name" value="GNAT"/>
    <property type="match status" value="1"/>
</dbReference>
<dbReference type="GO" id="GO:0005737">
    <property type="term" value="C:cytoplasm"/>
    <property type="evidence" value="ECO:0007669"/>
    <property type="project" value="TreeGrafter"/>
</dbReference>
<dbReference type="KEGG" id="ahg:AHOG_01480"/>
<gene>
    <name evidence="2" type="primary">ydaF1</name>
    <name evidence="2" type="ORF">AHOG_01480</name>
</gene>
<dbReference type="PANTHER" id="PTHR43441:SF10">
    <property type="entry name" value="ACETYLTRANSFERASE"/>
    <property type="match status" value="1"/>
</dbReference>